<sequence length="405" mass="44737">MGGTSGPGGRLRPRARSRFAVRSFSITVVTVLVPALVMVGGEPQASVSRIAETPPACALVLVVGHLPMPGRRGAGARARLAQAYFTHVLCESGDRAERWALRREAYRTLAVARTRHRPVRRRTAHPRPAHRGHGRRRDRPRCIVDTITACTAHLDDTGRLTPRHTVPPVAVDASEWRPSPDPHPHRRVVRPRCPASRRRIRAHRRQLRRARARRPGARLRDAVDQVVADQYVVDQFAAPGVDAGVALRRRYPCAAAPARGGRPITTALAPHAPYTVTDADLAATAELAGEHGLPVHTSFAAVSRAPFTKILPFKARMGWAVPCLSSYDNDFNRDFEVTLERDGALVERPGLSCFLREYDRIFHTYSAHDRALDGLGSTDSLLDLTALGRTSTGSDRVRYHDEYEN</sequence>
<proteinExistence type="predicted"/>
<feature type="region of interest" description="Disordered" evidence="1">
    <location>
        <begin position="115"/>
        <end position="138"/>
    </location>
</feature>
<dbReference type="InterPro" id="IPR010296">
    <property type="entry name" value="DUF899_thioredox"/>
</dbReference>
<keyword evidence="4" id="KW-1185">Reference proteome</keyword>
<name>A0A917NT06_9ACTN</name>
<dbReference type="AlphaFoldDB" id="A0A917NT06"/>
<dbReference type="Gene3D" id="3.20.20.140">
    <property type="entry name" value="Metal-dependent hydrolases"/>
    <property type="match status" value="1"/>
</dbReference>
<dbReference type="SUPFAM" id="SSF51556">
    <property type="entry name" value="Metallo-dependent hydrolases"/>
    <property type="match status" value="1"/>
</dbReference>
<comment type="caution">
    <text evidence="3">The sequence shown here is derived from an EMBL/GenBank/DDBJ whole genome shotgun (WGS) entry which is preliminary data.</text>
</comment>
<keyword evidence="2" id="KW-0812">Transmembrane</keyword>
<reference evidence="3" key="1">
    <citation type="journal article" date="2014" name="Int. J. Syst. Evol. Microbiol.">
        <title>Complete genome sequence of Corynebacterium casei LMG S-19264T (=DSM 44701T), isolated from a smear-ripened cheese.</title>
        <authorList>
            <consortium name="US DOE Joint Genome Institute (JGI-PGF)"/>
            <person name="Walter F."/>
            <person name="Albersmeier A."/>
            <person name="Kalinowski J."/>
            <person name="Ruckert C."/>
        </authorList>
    </citation>
    <scope>NUCLEOTIDE SEQUENCE</scope>
    <source>
        <strain evidence="3">JCM 3086</strain>
    </source>
</reference>
<evidence type="ECO:0000256" key="2">
    <source>
        <dbReference type="SAM" id="Phobius"/>
    </source>
</evidence>
<dbReference type="EMBL" id="BMQA01000012">
    <property type="protein sequence ID" value="GGJ26149.1"/>
    <property type="molecule type" value="Genomic_DNA"/>
</dbReference>
<gene>
    <name evidence="3" type="ORF">GCM10010121_041600</name>
</gene>
<organism evidence="3 4">
    <name type="scientific">Streptomyces brasiliensis</name>
    <dbReference type="NCBI Taxonomy" id="1954"/>
    <lineage>
        <taxon>Bacteria</taxon>
        <taxon>Bacillati</taxon>
        <taxon>Actinomycetota</taxon>
        <taxon>Actinomycetes</taxon>
        <taxon>Kitasatosporales</taxon>
        <taxon>Streptomycetaceae</taxon>
        <taxon>Streptomyces</taxon>
    </lineage>
</organism>
<dbReference type="Pfam" id="PF05988">
    <property type="entry name" value="DUF899"/>
    <property type="match status" value="1"/>
</dbReference>
<reference evidence="3" key="2">
    <citation type="submission" date="2020-09" db="EMBL/GenBank/DDBJ databases">
        <authorList>
            <person name="Sun Q."/>
            <person name="Ohkuma M."/>
        </authorList>
    </citation>
    <scope>NUCLEOTIDE SEQUENCE</scope>
    <source>
        <strain evidence="3">JCM 3086</strain>
    </source>
</reference>
<evidence type="ECO:0000313" key="4">
    <source>
        <dbReference type="Proteomes" id="UP000657574"/>
    </source>
</evidence>
<accession>A0A917NT06</accession>
<dbReference type="InterPro" id="IPR032466">
    <property type="entry name" value="Metal_Hydrolase"/>
</dbReference>
<keyword evidence="2" id="KW-0472">Membrane</keyword>
<keyword evidence="2" id="KW-1133">Transmembrane helix</keyword>
<evidence type="ECO:0000256" key="1">
    <source>
        <dbReference type="SAM" id="MobiDB-lite"/>
    </source>
</evidence>
<evidence type="ECO:0000313" key="3">
    <source>
        <dbReference type="EMBL" id="GGJ26149.1"/>
    </source>
</evidence>
<protein>
    <submittedName>
        <fullName evidence="3">Uncharacterized protein</fullName>
    </submittedName>
</protein>
<dbReference type="Proteomes" id="UP000657574">
    <property type="component" value="Unassembled WGS sequence"/>
</dbReference>
<feature type="transmembrane region" description="Helical" evidence="2">
    <location>
        <begin position="19"/>
        <end position="39"/>
    </location>
</feature>